<organism evidence="2 3">
    <name type="scientific">Panicum miliaceum</name>
    <name type="common">Proso millet</name>
    <name type="synonym">Broomcorn millet</name>
    <dbReference type="NCBI Taxonomy" id="4540"/>
    <lineage>
        <taxon>Eukaryota</taxon>
        <taxon>Viridiplantae</taxon>
        <taxon>Streptophyta</taxon>
        <taxon>Embryophyta</taxon>
        <taxon>Tracheophyta</taxon>
        <taxon>Spermatophyta</taxon>
        <taxon>Magnoliopsida</taxon>
        <taxon>Liliopsida</taxon>
        <taxon>Poales</taxon>
        <taxon>Poaceae</taxon>
        <taxon>PACMAD clade</taxon>
        <taxon>Panicoideae</taxon>
        <taxon>Panicodae</taxon>
        <taxon>Paniceae</taxon>
        <taxon>Panicinae</taxon>
        <taxon>Panicum</taxon>
        <taxon>Panicum sect. Panicum</taxon>
    </lineage>
</organism>
<proteinExistence type="predicted"/>
<reference evidence="3" key="1">
    <citation type="journal article" date="2019" name="Nat. Commun.">
        <title>The genome of broomcorn millet.</title>
        <authorList>
            <person name="Zou C."/>
            <person name="Miki D."/>
            <person name="Li D."/>
            <person name="Tang Q."/>
            <person name="Xiao L."/>
            <person name="Rajput S."/>
            <person name="Deng P."/>
            <person name="Jia W."/>
            <person name="Huang R."/>
            <person name="Zhang M."/>
            <person name="Sun Y."/>
            <person name="Hu J."/>
            <person name="Fu X."/>
            <person name="Schnable P.S."/>
            <person name="Li F."/>
            <person name="Zhang H."/>
            <person name="Feng B."/>
            <person name="Zhu X."/>
            <person name="Liu R."/>
            <person name="Schnable J.C."/>
            <person name="Zhu J.-K."/>
            <person name="Zhang H."/>
        </authorList>
    </citation>
    <scope>NUCLEOTIDE SEQUENCE [LARGE SCALE GENOMIC DNA]</scope>
</reference>
<feature type="region of interest" description="Disordered" evidence="1">
    <location>
        <begin position="194"/>
        <end position="233"/>
    </location>
</feature>
<dbReference type="EMBL" id="PQIB02000003">
    <property type="protein sequence ID" value="RLN29059.1"/>
    <property type="molecule type" value="Genomic_DNA"/>
</dbReference>
<sequence>MPYEEARLKRRELGVQLCGHAYNPKVGIRVSDLVDGFKKRTLTGALSLRAFFMCAFQLLLFSNTDSYIRIEDVKNTEDVDNIGGRNWCKVVVDNLRKDARLYKKDFAEKGIHAPITGFGIFLTMLYVDNLQHGLNTHPFALPRCAFLDTKTMESIAMLDHRRDVRRGTIEFGNLRLRSLIDTCYSVHPVSPTAAAAHAATPEPQGDHGSSAPAGTSGHGAGTSHDPGDHAAIHLQPPSIYRYPSFSSSFGQSIADVVGRSRKSEALKILKAFDDSTSKGQSYMEKAVEYTSRANDLMAKAHHERFSAMQKLLVDARADKIAANDARRARPRID</sequence>
<evidence type="ECO:0000313" key="3">
    <source>
        <dbReference type="Proteomes" id="UP000275267"/>
    </source>
</evidence>
<evidence type="ECO:0000256" key="1">
    <source>
        <dbReference type="SAM" id="MobiDB-lite"/>
    </source>
</evidence>
<comment type="caution">
    <text evidence="2">The sequence shown here is derived from an EMBL/GenBank/DDBJ whole genome shotgun (WGS) entry which is preliminary data.</text>
</comment>
<dbReference type="AlphaFoldDB" id="A0A3L6SXC2"/>
<gene>
    <name evidence="2" type="ORF">C2845_PM05G22780</name>
</gene>
<dbReference type="OrthoDB" id="691954at2759"/>
<keyword evidence="3" id="KW-1185">Reference proteome</keyword>
<name>A0A3L6SXC2_PANMI</name>
<accession>A0A3L6SXC2</accession>
<evidence type="ECO:0000313" key="2">
    <source>
        <dbReference type="EMBL" id="RLN29059.1"/>
    </source>
</evidence>
<protein>
    <submittedName>
        <fullName evidence="2">Uncharacterized protein</fullName>
    </submittedName>
</protein>
<dbReference type="Proteomes" id="UP000275267">
    <property type="component" value="Unassembled WGS sequence"/>
</dbReference>